<sequence>MGAKNAVIAGDYERSKFLVSKGKLIIAIGWKGNVTISKDTVESWEEMSEEHTKSAASAIGRGLVGSLILGPVGLLAGLSAKNKGTHVVAIQFKDGKRSLFELDDKLHKVLVTSMF</sequence>
<dbReference type="RefSeq" id="WP_068586930.1">
    <property type="nucleotide sequence ID" value="NZ_FTNK01000005.1"/>
</dbReference>
<organism evidence="1 2">
    <name type="scientific">Paenibacillus macquariensis</name>
    <dbReference type="NCBI Taxonomy" id="948756"/>
    <lineage>
        <taxon>Bacteria</taxon>
        <taxon>Bacillati</taxon>
        <taxon>Bacillota</taxon>
        <taxon>Bacilli</taxon>
        <taxon>Bacillales</taxon>
        <taxon>Paenibacillaceae</taxon>
        <taxon>Paenibacillus</taxon>
    </lineage>
</organism>
<protein>
    <submittedName>
        <fullName evidence="1">Uncharacterized protein</fullName>
    </submittedName>
</protein>
<dbReference type="Proteomes" id="UP000186666">
    <property type="component" value="Unassembled WGS sequence"/>
</dbReference>
<keyword evidence="2" id="KW-1185">Reference proteome</keyword>
<name>A0ABY1JXH3_9BACL</name>
<evidence type="ECO:0000313" key="1">
    <source>
        <dbReference type="EMBL" id="SIQ93733.1"/>
    </source>
</evidence>
<dbReference type="EMBL" id="FTNK01000005">
    <property type="protein sequence ID" value="SIQ93733.1"/>
    <property type="molecule type" value="Genomic_DNA"/>
</dbReference>
<reference evidence="1 2" key="1">
    <citation type="submission" date="2017-01" db="EMBL/GenBank/DDBJ databases">
        <authorList>
            <person name="Varghese N."/>
            <person name="Submissions S."/>
        </authorList>
    </citation>
    <scope>NUCLEOTIDE SEQUENCE [LARGE SCALE GENOMIC DNA]</scope>
    <source>
        <strain evidence="1 2">ATCC 23464</strain>
    </source>
</reference>
<evidence type="ECO:0000313" key="2">
    <source>
        <dbReference type="Proteomes" id="UP000186666"/>
    </source>
</evidence>
<accession>A0ABY1JXH3</accession>
<gene>
    <name evidence="1" type="ORF">SAMN05421578_105130</name>
</gene>
<comment type="caution">
    <text evidence="1">The sequence shown here is derived from an EMBL/GenBank/DDBJ whole genome shotgun (WGS) entry which is preliminary data.</text>
</comment>
<proteinExistence type="predicted"/>